<protein>
    <submittedName>
        <fullName evidence="1">Uncharacterized protein</fullName>
    </submittedName>
</protein>
<organism evidence="1 2">
    <name type="scientific">Clostridium gallinarum</name>
    <dbReference type="NCBI Taxonomy" id="2762246"/>
    <lineage>
        <taxon>Bacteria</taxon>
        <taxon>Bacillati</taxon>
        <taxon>Bacillota</taxon>
        <taxon>Clostridia</taxon>
        <taxon>Eubacteriales</taxon>
        <taxon>Clostridiaceae</taxon>
        <taxon>Clostridium</taxon>
    </lineage>
</organism>
<evidence type="ECO:0000313" key="2">
    <source>
        <dbReference type="Proteomes" id="UP000640335"/>
    </source>
</evidence>
<proteinExistence type="predicted"/>
<dbReference type="Proteomes" id="UP000640335">
    <property type="component" value="Unassembled WGS sequence"/>
</dbReference>
<keyword evidence="2" id="KW-1185">Reference proteome</keyword>
<reference evidence="1 2" key="1">
    <citation type="submission" date="2020-08" db="EMBL/GenBank/DDBJ databases">
        <title>A Genomic Blueprint of the Chicken Gut Microbiome.</title>
        <authorList>
            <person name="Gilroy R."/>
            <person name="Ravi A."/>
            <person name="Getino M."/>
            <person name="Pursley I."/>
            <person name="Horton D.L."/>
            <person name="Alikhan N.-F."/>
            <person name="Baker D."/>
            <person name="Gharbi K."/>
            <person name="Hall N."/>
            <person name="Watson M."/>
            <person name="Adriaenssens E.M."/>
            <person name="Foster-Nyarko E."/>
            <person name="Jarju S."/>
            <person name="Secka A."/>
            <person name="Antonio M."/>
            <person name="Oren A."/>
            <person name="Chaudhuri R."/>
            <person name="La Ragione R.M."/>
            <person name="Hildebrand F."/>
            <person name="Pallen M.J."/>
        </authorList>
    </citation>
    <scope>NUCLEOTIDE SEQUENCE [LARGE SCALE GENOMIC DNA]</scope>
    <source>
        <strain evidence="1 2">Sa3CUN1</strain>
    </source>
</reference>
<gene>
    <name evidence="1" type="ORF">H9660_11995</name>
</gene>
<dbReference type="EMBL" id="JACSQZ010000047">
    <property type="protein sequence ID" value="MBD7915866.1"/>
    <property type="molecule type" value="Genomic_DNA"/>
</dbReference>
<evidence type="ECO:0000313" key="1">
    <source>
        <dbReference type="EMBL" id="MBD7915866.1"/>
    </source>
</evidence>
<sequence length="56" mass="6634">MENIKLSEVIFALDQIKILHKDREVSQLILNNNENESELFVEFIDCESYTIKFKSN</sequence>
<accession>A0ABR8Q615</accession>
<dbReference type="RefSeq" id="WP_191750618.1">
    <property type="nucleotide sequence ID" value="NZ_JACSQZ010000047.1"/>
</dbReference>
<name>A0ABR8Q615_9CLOT</name>
<comment type="caution">
    <text evidence="1">The sequence shown here is derived from an EMBL/GenBank/DDBJ whole genome shotgun (WGS) entry which is preliminary data.</text>
</comment>